<comment type="caution">
    <text evidence="4">The sequence shown here is derived from an EMBL/GenBank/DDBJ whole genome shotgun (WGS) entry which is preliminary data.</text>
</comment>
<gene>
    <name evidence="4" type="ORF">D3879_24120</name>
</gene>
<evidence type="ECO:0000256" key="1">
    <source>
        <dbReference type="ARBA" id="ARBA00022679"/>
    </source>
</evidence>
<evidence type="ECO:0000313" key="5">
    <source>
        <dbReference type="Proteomes" id="UP000284021"/>
    </source>
</evidence>
<accession>A0A418X8W4</accession>
<keyword evidence="2" id="KW-0012">Acyltransferase</keyword>
<feature type="domain" description="Poly-beta-hydroxybutyrate polymerase N-terminal" evidence="3">
    <location>
        <begin position="79"/>
        <end position="248"/>
    </location>
</feature>
<evidence type="ECO:0000313" key="4">
    <source>
        <dbReference type="EMBL" id="RJG08929.1"/>
    </source>
</evidence>
<dbReference type="PANTHER" id="PTHR36837:SF5">
    <property type="entry name" value="POLY-3-HYDROXYBUTYRATE SYNTHASE"/>
    <property type="match status" value="1"/>
</dbReference>
<dbReference type="AlphaFoldDB" id="A0A418X8W4"/>
<dbReference type="PANTHER" id="PTHR36837">
    <property type="entry name" value="POLY(3-HYDROXYALKANOATE) POLYMERASE SUBUNIT PHAC"/>
    <property type="match status" value="1"/>
</dbReference>
<keyword evidence="5" id="KW-1185">Reference proteome</keyword>
<dbReference type="GO" id="GO:0042619">
    <property type="term" value="P:poly-hydroxybutyrate biosynthetic process"/>
    <property type="evidence" value="ECO:0007669"/>
    <property type="project" value="InterPro"/>
</dbReference>
<dbReference type="Gene3D" id="3.40.50.1820">
    <property type="entry name" value="alpha/beta hydrolase"/>
    <property type="match status" value="1"/>
</dbReference>
<sequence length="562" mass="60758">MPTSVGAMEYRMSMEINIPTCSNADPQNTQAKAASGSLAARLARLTANGARVACASAELTAQLAAVGLGTSKIEADKGDRRFTDPAWREHPGYRRLGQAYLAWSRSVNGLVDQLDIHDWRKKEQLRLVLDVLTSAAAPTNCLLGNPAALAKAFDTGGASLLRGAKNWLHDVRHNRGMPSQVDASGFKAGENLAVTPGSVVYRCEVFELIEYRPVTATVRKHPLLLVPPVIGKYYFLDLAKGRSFIEYAVSRGLHFFTISWRNPCAEHAEWNLDTYAAAVIEALEVVREIADGAEPNVHGVCAGGLILSCALNHLAAQGKCLAQAASFSVTLLDFDTPAPIGAYSPKAVVNLARRRSAKAGVSSPKDMAAAFAWMRPNDLVWNYWHNNYLMGEAPPSVDIMAWNADGTRLPAALHKQFLDIFHDNSLVSGSLAVLGSPLRAGAIDCDGYFMGAEGDHLTPWQGCYQAAQLFGDECSFVLSNAGHIASLVNPPSNPKARHFIGPAPTLDAEEWLAQASEQPGTWWVHWADWVLQRAGAERPAPAVAGSQCHPELQPAPGRYIHE</sequence>
<protein>
    <submittedName>
        <fullName evidence="4">Alpha/beta fold hydrolase</fullName>
    </submittedName>
</protein>
<dbReference type="EMBL" id="QYUR01000008">
    <property type="protein sequence ID" value="RJG08929.1"/>
    <property type="molecule type" value="Genomic_DNA"/>
</dbReference>
<keyword evidence="4" id="KW-0378">Hydrolase</keyword>
<dbReference type="Pfam" id="PF07167">
    <property type="entry name" value="PhaC_N"/>
    <property type="match status" value="1"/>
</dbReference>
<dbReference type="InterPro" id="IPR051321">
    <property type="entry name" value="PHA/PHB_synthase"/>
</dbReference>
<dbReference type="GO" id="GO:0016746">
    <property type="term" value="F:acyltransferase activity"/>
    <property type="evidence" value="ECO:0007669"/>
    <property type="project" value="UniProtKB-KW"/>
</dbReference>
<evidence type="ECO:0000259" key="3">
    <source>
        <dbReference type="Pfam" id="PF07167"/>
    </source>
</evidence>
<dbReference type="InterPro" id="IPR010941">
    <property type="entry name" value="PhaC_N"/>
</dbReference>
<organism evidence="4 5">
    <name type="scientific">Pseudomonas cavernicola</name>
    <dbReference type="NCBI Taxonomy" id="2320866"/>
    <lineage>
        <taxon>Bacteria</taxon>
        <taxon>Pseudomonadati</taxon>
        <taxon>Pseudomonadota</taxon>
        <taxon>Gammaproteobacteria</taxon>
        <taxon>Pseudomonadales</taxon>
        <taxon>Pseudomonadaceae</taxon>
        <taxon>Pseudomonas</taxon>
    </lineage>
</organism>
<evidence type="ECO:0000256" key="2">
    <source>
        <dbReference type="ARBA" id="ARBA00023315"/>
    </source>
</evidence>
<keyword evidence="1" id="KW-0808">Transferase</keyword>
<proteinExistence type="predicted"/>
<reference evidence="4 5" key="1">
    <citation type="submission" date="2018-09" db="EMBL/GenBank/DDBJ databases">
        <authorList>
            <person name="Zhu H."/>
        </authorList>
    </citation>
    <scope>NUCLEOTIDE SEQUENCE [LARGE SCALE GENOMIC DNA]</scope>
    <source>
        <strain evidence="4 5">K1S02-6</strain>
    </source>
</reference>
<dbReference type="InterPro" id="IPR029058">
    <property type="entry name" value="AB_hydrolase_fold"/>
</dbReference>
<dbReference type="SUPFAM" id="SSF53474">
    <property type="entry name" value="alpha/beta-Hydrolases"/>
    <property type="match status" value="1"/>
</dbReference>
<dbReference type="Proteomes" id="UP000284021">
    <property type="component" value="Unassembled WGS sequence"/>
</dbReference>
<dbReference type="GO" id="GO:0016787">
    <property type="term" value="F:hydrolase activity"/>
    <property type="evidence" value="ECO:0007669"/>
    <property type="project" value="UniProtKB-KW"/>
</dbReference>
<name>A0A418X8W4_9PSED</name>